<dbReference type="OrthoDB" id="9992270at2759"/>
<accession>A0A8T8WLY5</accession>
<keyword evidence="1" id="KW-0812">Transmembrane</keyword>
<dbReference type="PANTHER" id="PTHR40135:SF1">
    <property type="entry name" value="MITOCHONDRIAL PHOSPHATE CARRIER PROTEIN"/>
    <property type="match status" value="1"/>
</dbReference>
<organism evidence="2 3">
    <name type="scientific">Aspergillus japonicus CBS 114.51</name>
    <dbReference type="NCBI Taxonomy" id="1448312"/>
    <lineage>
        <taxon>Eukaryota</taxon>
        <taxon>Fungi</taxon>
        <taxon>Dikarya</taxon>
        <taxon>Ascomycota</taxon>
        <taxon>Pezizomycotina</taxon>
        <taxon>Eurotiomycetes</taxon>
        <taxon>Eurotiomycetidae</taxon>
        <taxon>Eurotiales</taxon>
        <taxon>Aspergillaceae</taxon>
        <taxon>Aspergillus</taxon>
        <taxon>Aspergillus subgen. Circumdati</taxon>
    </lineage>
</organism>
<proteinExistence type="predicted"/>
<dbReference type="EMBL" id="KZ824860">
    <property type="protein sequence ID" value="RAH76713.1"/>
    <property type="molecule type" value="Genomic_DNA"/>
</dbReference>
<evidence type="ECO:0000313" key="2">
    <source>
        <dbReference type="EMBL" id="RAH76713.1"/>
    </source>
</evidence>
<evidence type="ECO:0008006" key="4">
    <source>
        <dbReference type="Google" id="ProtNLM"/>
    </source>
</evidence>
<dbReference type="PANTHER" id="PTHR40135">
    <property type="entry name" value="MITOCHONDRIAL PHOSPHATE CARRIER PROTEIN"/>
    <property type="match status" value="1"/>
</dbReference>
<evidence type="ECO:0000313" key="3">
    <source>
        <dbReference type="Proteomes" id="UP000249497"/>
    </source>
</evidence>
<keyword evidence="3" id="KW-1185">Reference proteome</keyword>
<keyword evidence="1" id="KW-1133">Transmembrane helix</keyword>
<evidence type="ECO:0000256" key="1">
    <source>
        <dbReference type="SAM" id="Phobius"/>
    </source>
</evidence>
<dbReference type="Proteomes" id="UP000249497">
    <property type="component" value="Unassembled WGS sequence"/>
</dbReference>
<keyword evidence="1" id="KW-0472">Membrane</keyword>
<dbReference type="GeneID" id="37178460"/>
<gene>
    <name evidence="2" type="ORF">BO86DRAFT_413677</name>
</gene>
<dbReference type="AlphaFoldDB" id="A0A8T8WLY5"/>
<reference evidence="2 3" key="1">
    <citation type="submission" date="2018-02" db="EMBL/GenBank/DDBJ databases">
        <title>The genomes of Aspergillus section Nigri reveals drivers in fungal speciation.</title>
        <authorList>
            <consortium name="DOE Joint Genome Institute"/>
            <person name="Vesth T.C."/>
            <person name="Nybo J."/>
            <person name="Theobald S."/>
            <person name="Brandl J."/>
            <person name="Frisvad J.C."/>
            <person name="Nielsen K.F."/>
            <person name="Lyhne E.K."/>
            <person name="Kogle M.E."/>
            <person name="Kuo A."/>
            <person name="Riley R."/>
            <person name="Clum A."/>
            <person name="Nolan M."/>
            <person name="Lipzen A."/>
            <person name="Salamov A."/>
            <person name="Henrissat B."/>
            <person name="Wiebenga A."/>
            <person name="De vries R.P."/>
            <person name="Grigoriev I.V."/>
            <person name="Mortensen U.H."/>
            <person name="Andersen M.R."/>
            <person name="Baker S.E."/>
        </authorList>
    </citation>
    <scope>NUCLEOTIDE SEQUENCE [LARGE SCALE GENOMIC DNA]</scope>
    <source>
        <strain evidence="2 3">CBS 114.51</strain>
    </source>
</reference>
<name>A0A8T8WLY5_ASPJA</name>
<dbReference type="RefSeq" id="XP_025522607.1">
    <property type="nucleotide sequence ID" value="XM_025674768.1"/>
</dbReference>
<sequence length="99" mass="11611">MLITRGFSLTNFVIASSALCFQVFVLYPWHHKLEDDFKELKQEHLRLLKENEDSRVKELKSIKEHLGLLHQKAQAVQRAVISTSMIGWKRPVVPDQYHI</sequence>
<protein>
    <recommendedName>
        <fullName evidence="4">Mitochondrial phosphate carrier protein</fullName>
    </recommendedName>
</protein>
<feature type="transmembrane region" description="Helical" evidence="1">
    <location>
        <begin position="12"/>
        <end position="29"/>
    </location>
</feature>